<keyword evidence="5" id="KW-0411">Iron-sulfur</keyword>
<dbReference type="GO" id="GO:0003735">
    <property type="term" value="F:structural constituent of ribosome"/>
    <property type="evidence" value="ECO:0007669"/>
    <property type="project" value="TreeGrafter"/>
</dbReference>
<gene>
    <name evidence="9" type="ORF">BO97DRAFT_436151</name>
</gene>
<dbReference type="Proteomes" id="UP000248961">
    <property type="component" value="Unassembled WGS sequence"/>
</dbReference>
<feature type="compositionally biased region" description="Acidic residues" evidence="8">
    <location>
        <begin position="765"/>
        <end position="778"/>
    </location>
</feature>
<dbReference type="Pfam" id="PF10259">
    <property type="entry name" value="Rogdi_lz"/>
    <property type="match status" value="1"/>
</dbReference>
<dbReference type="RefSeq" id="XP_025549483.1">
    <property type="nucleotide sequence ID" value="XM_025697767.1"/>
</dbReference>
<dbReference type="InterPro" id="IPR015324">
    <property type="entry name" value="Ribosomal_Rsm22-like"/>
</dbReference>
<feature type="compositionally biased region" description="Basic residues" evidence="8">
    <location>
        <begin position="992"/>
        <end position="1014"/>
    </location>
</feature>
<feature type="region of interest" description="Disordered" evidence="8">
    <location>
        <begin position="968"/>
        <end position="1031"/>
    </location>
</feature>
<evidence type="ECO:0000256" key="3">
    <source>
        <dbReference type="ARBA" id="ARBA00022946"/>
    </source>
</evidence>
<evidence type="ECO:0000256" key="4">
    <source>
        <dbReference type="ARBA" id="ARBA00023004"/>
    </source>
</evidence>
<dbReference type="STRING" id="1450537.A0A395HS64"/>
<feature type="compositionally biased region" description="Polar residues" evidence="8">
    <location>
        <begin position="1015"/>
        <end position="1031"/>
    </location>
</feature>
<dbReference type="InterPro" id="IPR052571">
    <property type="entry name" value="Mt_RNA_Methyltransferase"/>
</dbReference>
<name>A0A395HS64_ASPHC</name>
<dbReference type="VEuPathDB" id="FungiDB:BO97DRAFT_436151"/>
<keyword evidence="2" id="KW-0479">Metal-binding</keyword>
<evidence type="ECO:0000256" key="2">
    <source>
        <dbReference type="ARBA" id="ARBA00022723"/>
    </source>
</evidence>
<comment type="subcellular location">
    <subcellularLocation>
        <location evidence="1">Mitochondrion</location>
    </subcellularLocation>
</comment>
<keyword evidence="10" id="KW-1185">Reference proteome</keyword>
<keyword evidence="6" id="KW-0496">Mitochondrion</keyword>
<dbReference type="InterPro" id="IPR028241">
    <property type="entry name" value="RAVE2/Rogdi"/>
</dbReference>
<protein>
    <recommendedName>
        <fullName evidence="11">37S ribosomal protein Rsm22</fullName>
    </recommendedName>
</protein>
<proteinExistence type="predicted"/>
<evidence type="ECO:0008006" key="11">
    <source>
        <dbReference type="Google" id="ProtNLM"/>
    </source>
</evidence>
<keyword evidence="4" id="KW-0408">Iron</keyword>
<evidence type="ECO:0000256" key="6">
    <source>
        <dbReference type="ARBA" id="ARBA00023128"/>
    </source>
</evidence>
<dbReference type="Pfam" id="PF09243">
    <property type="entry name" value="Rsm22"/>
    <property type="match status" value="1"/>
</dbReference>
<evidence type="ECO:0000313" key="9">
    <source>
        <dbReference type="EMBL" id="RAL10329.1"/>
    </source>
</evidence>
<comment type="function">
    <text evidence="7">Mitochondrial ribosome (mitoribosome) assembly factor. Binds at the interface of the head and body domains of the mitochondrial small ribosomal subunit (mt-SSU), occluding the mRNA channel and preventing compaction of the head domain towards the body. Probable inactive methyltransferase: retains the characteristic folding and ability to bind S-adenosyl-L-methionine, but it probably lost its methyltransferase activity.</text>
</comment>
<organism evidence="9 10">
    <name type="scientific">Aspergillus homomorphus (strain CBS 101889)</name>
    <dbReference type="NCBI Taxonomy" id="1450537"/>
    <lineage>
        <taxon>Eukaryota</taxon>
        <taxon>Fungi</taxon>
        <taxon>Dikarya</taxon>
        <taxon>Ascomycota</taxon>
        <taxon>Pezizomycotina</taxon>
        <taxon>Eurotiomycetes</taxon>
        <taxon>Eurotiomycetidae</taxon>
        <taxon>Eurotiales</taxon>
        <taxon>Aspergillaceae</taxon>
        <taxon>Aspergillus</taxon>
        <taxon>Aspergillus subgen. Circumdati</taxon>
    </lineage>
</organism>
<reference evidence="9 10" key="1">
    <citation type="submission" date="2018-02" db="EMBL/GenBank/DDBJ databases">
        <title>The genomes of Aspergillus section Nigri reveals drivers in fungal speciation.</title>
        <authorList>
            <consortium name="DOE Joint Genome Institute"/>
            <person name="Vesth T.C."/>
            <person name="Nybo J."/>
            <person name="Theobald S."/>
            <person name="Brandl J."/>
            <person name="Frisvad J.C."/>
            <person name="Nielsen K.F."/>
            <person name="Lyhne E.K."/>
            <person name="Kogle M.E."/>
            <person name="Kuo A."/>
            <person name="Riley R."/>
            <person name="Clum A."/>
            <person name="Nolan M."/>
            <person name="Lipzen A."/>
            <person name="Salamov A."/>
            <person name="Henrissat B."/>
            <person name="Wiebenga A."/>
            <person name="De vries R.P."/>
            <person name="Grigoriev I.V."/>
            <person name="Mortensen U.H."/>
            <person name="Andersen M.R."/>
            <person name="Baker S.E."/>
        </authorList>
    </citation>
    <scope>NUCLEOTIDE SEQUENCE [LARGE SCALE GENOMIC DNA]</scope>
    <source>
        <strain evidence="9 10">CBS 101889</strain>
    </source>
</reference>
<dbReference type="GO" id="GO:0006412">
    <property type="term" value="P:translation"/>
    <property type="evidence" value="ECO:0007669"/>
    <property type="project" value="InterPro"/>
</dbReference>
<evidence type="ECO:0000256" key="5">
    <source>
        <dbReference type="ARBA" id="ARBA00023014"/>
    </source>
</evidence>
<accession>A0A395HS64</accession>
<keyword evidence="3" id="KW-0809">Transit peptide</keyword>
<feature type="region of interest" description="Disordered" evidence="8">
    <location>
        <begin position="758"/>
        <end position="778"/>
    </location>
</feature>
<dbReference type="GO" id="GO:0046872">
    <property type="term" value="F:metal ion binding"/>
    <property type="evidence" value="ECO:0007669"/>
    <property type="project" value="UniProtKB-KW"/>
</dbReference>
<dbReference type="GO" id="GO:0008168">
    <property type="term" value="F:methyltransferase activity"/>
    <property type="evidence" value="ECO:0007669"/>
    <property type="project" value="InterPro"/>
</dbReference>
<dbReference type="GO" id="GO:0005763">
    <property type="term" value="C:mitochondrial small ribosomal subunit"/>
    <property type="evidence" value="ECO:0007669"/>
    <property type="project" value="TreeGrafter"/>
</dbReference>
<evidence type="ECO:0000313" key="10">
    <source>
        <dbReference type="Proteomes" id="UP000248961"/>
    </source>
</evidence>
<evidence type="ECO:0000256" key="8">
    <source>
        <dbReference type="SAM" id="MobiDB-lite"/>
    </source>
</evidence>
<evidence type="ECO:0000256" key="1">
    <source>
        <dbReference type="ARBA" id="ARBA00004173"/>
    </source>
</evidence>
<dbReference type="GO" id="GO:0051536">
    <property type="term" value="F:iron-sulfur cluster binding"/>
    <property type="evidence" value="ECO:0007669"/>
    <property type="project" value="UniProtKB-KW"/>
</dbReference>
<dbReference type="GeneID" id="37202056"/>
<dbReference type="PANTHER" id="PTHR13184:SF5">
    <property type="entry name" value="METHYLTRANSFERASE-LIKE PROTEIN 17, MITOCHONDRIAL"/>
    <property type="match status" value="1"/>
</dbReference>
<dbReference type="EMBL" id="KZ824296">
    <property type="protein sequence ID" value="RAL10329.1"/>
    <property type="molecule type" value="Genomic_DNA"/>
</dbReference>
<dbReference type="OrthoDB" id="421327at2759"/>
<sequence length="1031" mass="116721">MATWAYPPLPPGRLEQEVESTLAKELEWLLCSLQDSLVSLREGLHECAALLAPKEPGSTLVLSSLRSENVKGYVTRVGTKIVKGDIQLRLNSLASTRGSSNTRLCLSNAPEAPELVLDQLVSVRDLVNQSLDIVDVSTWTGDPLNASFIFSQLHLLRETITEARQMLKGENDKVKQKWWEASAGENMFDPPLPPCLSFHLTIADSALVLHLRTLESSTPTHTPTAFASDISLTGFNIRDRLFGTRHRPHDEAGDVFTWKGDEVKVKEKVRSLRGAHWAFGSRYSSSSATSAVPDAVHAERKDVIYALIDEINENEAAMADIMEDLDLLDDFEQALNLDALDYDHAFSQTIGHRDQETLEARVRMAKQEFRQFLPPDYLNEREIQLYTRLYGEPVYRDMATIQPDADLAAAEEAEEGVDQLYREDGQGGWEKVELVEAEEYDEELEEEGLPVVFDMEAEPELEETIAMQRTREVAEQLGGEIMVEQFESQAFPEEDDSSRFHPATELGKSGTMPSTVFLPQDTLVKPISMILSDFSNQHLRQVARRVFQGRHLPLSVSTPPRAAQAPQLPSPLKATQRHMTEMESNVYLAAMYPGLYASVLSVLVEVRKRLGTEWLRNLLSKEEGPSVLDASAGGAGIIAWRDIMRAEWEAMDPGRPVSEVPLGKSTVVVASSSLRARASALLQNTTFLPRLPDYVHSREAPTLDDDRAPKRKHFDIEEYMRKEHVQNLWQMGHQRGFEAIAGARDMLLKRIIRNTDLATSSEQETTTEETTAEEDVEDEAEIEKETGMIIAPCTNHAQCPMYRIPGHAVGRGDWCHFRQRYIRPAFLQNILEAKTRNHEDLNYSYLAVQRGNRVAKHKAMKGYEHLWPDDETRASMTDIEQKQTAEQEAKFESLTLPRIIYSPMKRRGHVTFDVCTPDAQIERWTVPRSFSRQAYRDVRKSRWGDLWALGSKTQLERKLEARAAAREAAKEAQEEEDENAAAQSRQPELVIPKRKKGEKIPGWKKHQDKKKVRQHYNQTRHAQSDASDFVV</sequence>
<evidence type="ECO:0000256" key="7">
    <source>
        <dbReference type="ARBA" id="ARBA00045681"/>
    </source>
</evidence>
<dbReference type="AlphaFoldDB" id="A0A395HS64"/>
<dbReference type="PANTHER" id="PTHR13184">
    <property type="entry name" value="37S RIBOSOMAL PROTEIN S22"/>
    <property type="match status" value="1"/>
</dbReference>